<dbReference type="PANTHER" id="PTHR33198:SF19">
    <property type="entry name" value="CCHC-TYPE DOMAIN-CONTAINING PROTEIN"/>
    <property type="match status" value="1"/>
</dbReference>
<feature type="compositionally biased region" description="Low complexity" evidence="1">
    <location>
        <begin position="16"/>
        <end position="25"/>
    </location>
</feature>
<organism evidence="2 3">
    <name type="scientific">Plectus sambesii</name>
    <dbReference type="NCBI Taxonomy" id="2011161"/>
    <lineage>
        <taxon>Eukaryota</taxon>
        <taxon>Metazoa</taxon>
        <taxon>Ecdysozoa</taxon>
        <taxon>Nematoda</taxon>
        <taxon>Chromadorea</taxon>
        <taxon>Plectida</taxon>
        <taxon>Plectina</taxon>
        <taxon>Plectoidea</taxon>
        <taxon>Plectidae</taxon>
        <taxon>Plectus</taxon>
    </lineage>
</organism>
<protein>
    <submittedName>
        <fullName evidence="3">Uncharacterized protein</fullName>
    </submittedName>
</protein>
<dbReference type="PANTHER" id="PTHR33198">
    <property type="entry name" value="ANK_REP_REGION DOMAIN-CONTAINING PROTEIN-RELATED"/>
    <property type="match status" value="1"/>
</dbReference>
<feature type="compositionally biased region" description="Basic residues" evidence="1">
    <location>
        <begin position="266"/>
        <end position="275"/>
    </location>
</feature>
<name>A0A914UN03_9BILA</name>
<feature type="region of interest" description="Disordered" evidence="1">
    <location>
        <begin position="1"/>
        <end position="25"/>
    </location>
</feature>
<evidence type="ECO:0000256" key="1">
    <source>
        <dbReference type="SAM" id="MobiDB-lite"/>
    </source>
</evidence>
<dbReference type="Proteomes" id="UP000887566">
    <property type="component" value="Unplaced"/>
</dbReference>
<accession>A0A914UN03</accession>
<proteinExistence type="predicted"/>
<evidence type="ECO:0000313" key="3">
    <source>
        <dbReference type="WBParaSite" id="PSAMB.scaffold10945size3722.g33755.t1"/>
    </source>
</evidence>
<evidence type="ECO:0000313" key="2">
    <source>
        <dbReference type="Proteomes" id="UP000887566"/>
    </source>
</evidence>
<dbReference type="WBParaSite" id="PSAMB.scaffold10945size3722.g33755.t1">
    <property type="protein sequence ID" value="PSAMB.scaffold10945size3722.g33755.t1"/>
    <property type="gene ID" value="PSAMB.scaffold10945size3722.g33755"/>
</dbReference>
<dbReference type="AlphaFoldDB" id="A0A914UN03"/>
<keyword evidence="2" id="KW-1185">Reference proteome</keyword>
<feature type="compositionally biased region" description="Low complexity" evidence="1">
    <location>
        <begin position="246"/>
        <end position="263"/>
    </location>
</feature>
<feature type="region of interest" description="Disordered" evidence="1">
    <location>
        <begin position="211"/>
        <end position="275"/>
    </location>
</feature>
<reference evidence="3" key="1">
    <citation type="submission" date="2022-11" db="UniProtKB">
        <authorList>
            <consortium name="WormBaseParasite"/>
        </authorList>
    </citation>
    <scope>IDENTIFICATION</scope>
</reference>
<sequence length="275" mass="30719">MVMMAGSSEDSKKALGSSSGITSTPSPTIIPPFKAFNPDVDDWTSYQDHLFCHFEAHGISTEIATPHNVNIIDRHKVLLLSWIGKATFDILAKSIFITMTPLDPTIGYENLLDALGKHFDTTKSIMTAAYDFYNCRQKLGQSFTEWKTELCALAGQCAFTTGKLKDKPLDHALQDMYVMGTCNPKIRQKLLDTKDTDLNMVEWAVVSAEMRDHKQKHLSPEGQAPLSSIYKMTTNPNNQPPGGKRPQFQCSPPQQKSQPCNSCGKSTHKHKECWH</sequence>